<dbReference type="InterPro" id="IPR001269">
    <property type="entry name" value="DUS_fam"/>
</dbReference>
<dbReference type="NCBIfam" id="TIGR00737">
    <property type="entry name" value="nifR3_yhdG"/>
    <property type="match status" value="1"/>
</dbReference>
<evidence type="ECO:0000256" key="11">
    <source>
        <dbReference type="ARBA" id="ARBA00048802"/>
    </source>
</evidence>
<dbReference type="PANTHER" id="PTHR45846">
    <property type="entry name" value="TRNA-DIHYDROURIDINE(47) SYNTHASE [NAD(P)(+)]-LIKE"/>
    <property type="match status" value="1"/>
</dbReference>
<dbReference type="InterPro" id="IPR024036">
    <property type="entry name" value="tRNA-dHydroUridine_Synthase_C"/>
</dbReference>
<keyword evidence="9 12" id="KW-0560">Oxidoreductase</keyword>
<dbReference type="GO" id="GO:0017150">
    <property type="term" value="F:tRNA dihydrouridine synthase activity"/>
    <property type="evidence" value="ECO:0007669"/>
    <property type="project" value="InterPro"/>
</dbReference>
<comment type="function">
    <text evidence="2 12">Catalyzes the synthesis of 5,6-dihydrouridine (D), a modified base found in the D-loop of most tRNAs, via the reduction of the C5-C6 double bond in target uridines.</text>
</comment>
<reference evidence="16" key="1">
    <citation type="submission" date="2020-10" db="EMBL/GenBank/DDBJ databases">
        <authorList>
            <person name="Gilroy R."/>
        </authorList>
    </citation>
    <scope>NUCLEOTIDE SEQUENCE</scope>
    <source>
        <strain evidence="16">7293</strain>
    </source>
</reference>
<sequence length="325" mass="36076">MKRLWYHHRVDIKTINGPFILAPLAGYTDRAFRKIAHEHGADCSVTEMVSAEGLARDGEKTKTLLERFDGEDKLIIQLFSPTDDPVRRAMPALLEYNPTVIDINCGCPVPKVVKTGAGSALMKTPDMIARIIKAIKEFTAIPVSVKFRLGWDEQSKNYLAFADAAAEAGCEMLTLHARTRAQGYSGHADREAFRILSKHFENSSILLFGSGDVFSPEDAKALLETGLNGVMFARGAIGNPFIFRETKEYIQTGFYAKPEREERILTAIKHLNLMIGYSGEKVACREMKKHLMAYIKGIPSSAKAKNAIGEAQQKEDLVKALRSLI</sequence>
<feature type="binding site" evidence="14">
    <location>
        <position position="176"/>
    </location>
    <ligand>
        <name>FMN</name>
        <dbReference type="ChEBI" id="CHEBI:58210"/>
    </ligand>
</feature>
<keyword evidence="6 12" id="KW-0819">tRNA processing</keyword>
<feature type="active site" description="Proton donor" evidence="13">
    <location>
        <position position="107"/>
    </location>
</feature>
<proteinExistence type="inferred from homology"/>
<organism evidence="16 17">
    <name type="scientific">Candidatus Ornithospirochaeta stercoripullorum</name>
    <dbReference type="NCBI Taxonomy" id="2840899"/>
    <lineage>
        <taxon>Bacteria</taxon>
        <taxon>Pseudomonadati</taxon>
        <taxon>Spirochaetota</taxon>
        <taxon>Spirochaetia</taxon>
        <taxon>Spirochaetales</taxon>
        <taxon>Spirochaetaceae</taxon>
        <taxon>Spirochaetaceae incertae sedis</taxon>
        <taxon>Candidatus Ornithospirochaeta</taxon>
    </lineage>
</organism>
<feature type="binding site" evidence="14">
    <location>
        <position position="146"/>
    </location>
    <ligand>
        <name>FMN</name>
        <dbReference type="ChEBI" id="CHEBI:58210"/>
    </ligand>
</feature>
<evidence type="ECO:0000259" key="15">
    <source>
        <dbReference type="Pfam" id="PF01207"/>
    </source>
</evidence>
<dbReference type="GO" id="GO:0000049">
    <property type="term" value="F:tRNA binding"/>
    <property type="evidence" value="ECO:0007669"/>
    <property type="project" value="UniProtKB-KW"/>
</dbReference>
<evidence type="ECO:0000256" key="10">
    <source>
        <dbReference type="ARBA" id="ARBA00048205"/>
    </source>
</evidence>
<keyword evidence="5 12" id="KW-0288">FMN</keyword>
<dbReference type="PANTHER" id="PTHR45846:SF1">
    <property type="entry name" value="TRNA-DIHYDROURIDINE(47) SYNTHASE [NAD(P)(+)]-LIKE"/>
    <property type="match status" value="1"/>
</dbReference>
<accession>A0A9D9E1N0</accession>
<dbReference type="PIRSF" id="PIRSF006621">
    <property type="entry name" value="Dus"/>
    <property type="match status" value="1"/>
</dbReference>
<comment type="similarity">
    <text evidence="12">Belongs to the dus family.</text>
</comment>
<evidence type="ECO:0000256" key="13">
    <source>
        <dbReference type="PIRSR" id="PIRSR006621-1"/>
    </source>
</evidence>
<comment type="caution">
    <text evidence="16">The sequence shown here is derived from an EMBL/GenBank/DDBJ whole genome shotgun (WGS) entry which is preliminary data.</text>
</comment>
<evidence type="ECO:0000256" key="6">
    <source>
        <dbReference type="ARBA" id="ARBA00022694"/>
    </source>
</evidence>
<keyword evidence="4 12" id="KW-0285">Flavoprotein</keyword>
<dbReference type="InterPro" id="IPR004652">
    <property type="entry name" value="DusB-like"/>
</dbReference>
<keyword evidence="14" id="KW-0547">Nucleotide-binding</keyword>
<evidence type="ECO:0000256" key="3">
    <source>
        <dbReference type="ARBA" id="ARBA00022555"/>
    </source>
</evidence>
<keyword evidence="3" id="KW-0820">tRNA-binding</keyword>
<dbReference type="InterPro" id="IPR013785">
    <property type="entry name" value="Aldolase_TIM"/>
</dbReference>
<dbReference type="AlphaFoldDB" id="A0A9D9E1N0"/>
<name>A0A9D9E1N0_9SPIO</name>
<dbReference type="Pfam" id="PF01207">
    <property type="entry name" value="Dus"/>
    <property type="match status" value="1"/>
</dbReference>
<keyword evidence="7" id="KW-0521">NADP</keyword>
<reference evidence="16" key="2">
    <citation type="journal article" date="2021" name="PeerJ">
        <title>Extensive microbial diversity within the chicken gut microbiome revealed by metagenomics and culture.</title>
        <authorList>
            <person name="Gilroy R."/>
            <person name="Ravi A."/>
            <person name="Getino M."/>
            <person name="Pursley I."/>
            <person name="Horton D.L."/>
            <person name="Alikhan N.F."/>
            <person name="Baker D."/>
            <person name="Gharbi K."/>
            <person name="Hall N."/>
            <person name="Watson M."/>
            <person name="Adriaenssens E.M."/>
            <person name="Foster-Nyarko E."/>
            <person name="Jarju S."/>
            <person name="Secka A."/>
            <person name="Antonio M."/>
            <person name="Oren A."/>
            <person name="Chaudhuri R.R."/>
            <person name="La Ragione R."/>
            <person name="Hildebrand F."/>
            <person name="Pallen M.J."/>
        </authorList>
    </citation>
    <scope>NUCLEOTIDE SEQUENCE</scope>
    <source>
        <strain evidence="16">7293</strain>
    </source>
</reference>
<evidence type="ECO:0000256" key="8">
    <source>
        <dbReference type="ARBA" id="ARBA00022884"/>
    </source>
</evidence>
<dbReference type="Gene3D" id="3.20.20.70">
    <property type="entry name" value="Aldolase class I"/>
    <property type="match status" value="1"/>
</dbReference>
<dbReference type="Gene3D" id="1.10.1200.80">
    <property type="entry name" value="Putative flavin oxidoreducatase, domain 2"/>
    <property type="match status" value="1"/>
</dbReference>
<comment type="cofactor">
    <cofactor evidence="1 12 14">
        <name>FMN</name>
        <dbReference type="ChEBI" id="CHEBI:58210"/>
    </cofactor>
</comment>
<dbReference type="SUPFAM" id="SSF51395">
    <property type="entry name" value="FMN-linked oxidoreductases"/>
    <property type="match status" value="1"/>
</dbReference>
<evidence type="ECO:0000256" key="14">
    <source>
        <dbReference type="PIRSR" id="PIRSR006621-2"/>
    </source>
</evidence>
<comment type="catalytic activity">
    <reaction evidence="10">
        <text>a 5,6-dihydrouridine in tRNA + NADP(+) = a uridine in tRNA + NADPH + H(+)</text>
        <dbReference type="Rhea" id="RHEA:23624"/>
        <dbReference type="Rhea" id="RHEA-COMP:13339"/>
        <dbReference type="Rhea" id="RHEA-COMP:13887"/>
        <dbReference type="ChEBI" id="CHEBI:15378"/>
        <dbReference type="ChEBI" id="CHEBI:57783"/>
        <dbReference type="ChEBI" id="CHEBI:58349"/>
        <dbReference type="ChEBI" id="CHEBI:65315"/>
        <dbReference type="ChEBI" id="CHEBI:74443"/>
    </reaction>
</comment>
<gene>
    <name evidence="16" type="primary">dusB</name>
    <name evidence="16" type="ORF">IAA97_08905</name>
</gene>
<feature type="binding site" evidence="14">
    <location>
        <position position="77"/>
    </location>
    <ligand>
        <name>FMN</name>
        <dbReference type="ChEBI" id="CHEBI:58210"/>
    </ligand>
</feature>
<evidence type="ECO:0000256" key="1">
    <source>
        <dbReference type="ARBA" id="ARBA00001917"/>
    </source>
</evidence>
<dbReference type="InterPro" id="IPR035587">
    <property type="entry name" value="DUS-like_FMN-bd"/>
</dbReference>
<evidence type="ECO:0000256" key="12">
    <source>
        <dbReference type="PIRNR" id="PIRNR006621"/>
    </source>
</evidence>
<feature type="domain" description="DUS-like FMN-binding" evidence="15">
    <location>
        <begin position="20"/>
        <end position="321"/>
    </location>
</feature>
<dbReference type="EMBL" id="JADIMT010000099">
    <property type="protein sequence ID" value="MBO8437082.1"/>
    <property type="molecule type" value="Genomic_DNA"/>
</dbReference>
<dbReference type="Proteomes" id="UP000823615">
    <property type="component" value="Unassembled WGS sequence"/>
</dbReference>
<protein>
    <recommendedName>
        <fullName evidence="12">tRNA-dihydrouridine synthase</fullName>
        <ecNumber evidence="12">1.3.1.-</ecNumber>
    </recommendedName>
</protein>
<evidence type="ECO:0000313" key="16">
    <source>
        <dbReference type="EMBL" id="MBO8437082.1"/>
    </source>
</evidence>
<dbReference type="CDD" id="cd02801">
    <property type="entry name" value="DUS_like_FMN"/>
    <property type="match status" value="1"/>
</dbReference>
<comment type="catalytic activity">
    <reaction evidence="11">
        <text>a 5,6-dihydrouridine in tRNA + NAD(+) = a uridine in tRNA + NADH + H(+)</text>
        <dbReference type="Rhea" id="RHEA:54452"/>
        <dbReference type="Rhea" id="RHEA-COMP:13339"/>
        <dbReference type="Rhea" id="RHEA-COMP:13887"/>
        <dbReference type="ChEBI" id="CHEBI:15378"/>
        <dbReference type="ChEBI" id="CHEBI:57540"/>
        <dbReference type="ChEBI" id="CHEBI:57945"/>
        <dbReference type="ChEBI" id="CHEBI:65315"/>
        <dbReference type="ChEBI" id="CHEBI:74443"/>
    </reaction>
</comment>
<keyword evidence="8" id="KW-0694">RNA-binding</keyword>
<evidence type="ECO:0000256" key="9">
    <source>
        <dbReference type="ARBA" id="ARBA00023002"/>
    </source>
</evidence>
<evidence type="ECO:0000256" key="5">
    <source>
        <dbReference type="ARBA" id="ARBA00022643"/>
    </source>
</evidence>
<dbReference type="PROSITE" id="PS01136">
    <property type="entry name" value="UPF0034"/>
    <property type="match status" value="1"/>
</dbReference>
<dbReference type="InterPro" id="IPR018517">
    <property type="entry name" value="tRNA_hU_synthase_CS"/>
</dbReference>
<evidence type="ECO:0000256" key="4">
    <source>
        <dbReference type="ARBA" id="ARBA00022630"/>
    </source>
</evidence>
<evidence type="ECO:0000256" key="2">
    <source>
        <dbReference type="ARBA" id="ARBA00002790"/>
    </source>
</evidence>
<dbReference type="GO" id="GO:0050660">
    <property type="term" value="F:flavin adenine dinucleotide binding"/>
    <property type="evidence" value="ECO:0007669"/>
    <property type="project" value="InterPro"/>
</dbReference>
<dbReference type="EC" id="1.3.1.-" evidence="12"/>
<feature type="binding site" evidence="14">
    <location>
        <begin position="233"/>
        <end position="234"/>
    </location>
    <ligand>
        <name>FMN</name>
        <dbReference type="ChEBI" id="CHEBI:58210"/>
    </ligand>
</feature>
<evidence type="ECO:0000313" key="17">
    <source>
        <dbReference type="Proteomes" id="UP000823615"/>
    </source>
</evidence>
<evidence type="ECO:0000256" key="7">
    <source>
        <dbReference type="ARBA" id="ARBA00022857"/>
    </source>
</evidence>